<sequence>MSGPDTAPDEQAQELARRQAAINKGLRGVMSATLVLEAIAVLLALPVAINVDGGVGPAGIAAICLLAAALIMCCVIVRRPYAVAVILGLQALMIVGWSITPTLGVMGIVFAAVWALILWFRAELHRRLVAGTLPVPPQPGGA</sequence>
<feature type="transmembrane region" description="Helical" evidence="1">
    <location>
        <begin position="28"/>
        <end position="49"/>
    </location>
</feature>
<dbReference type="KEGG" id="nml:Namu_1497"/>
<keyword evidence="1" id="KW-0472">Membrane</keyword>
<dbReference type="EMBL" id="CP001737">
    <property type="protein sequence ID" value="ACV77896.1"/>
    <property type="molecule type" value="Genomic_DNA"/>
</dbReference>
<dbReference type="Pfam" id="PF14017">
    <property type="entry name" value="DUF4233"/>
    <property type="match status" value="1"/>
</dbReference>
<reference evidence="3" key="1">
    <citation type="submission" date="2009-09" db="EMBL/GenBank/DDBJ databases">
        <title>The complete genome of Nakamurella multipartita DSM 44233.</title>
        <authorList>
            <consortium name="US DOE Joint Genome Institute (JGI-PGF)"/>
            <person name="Lucas S."/>
            <person name="Copeland A."/>
            <person name="Lapidus A."/>
            <person name="Glavina del Rio T."/>
            <person name="Dalin E."/>
            <person name="Tice H."/>
            <person name="Bruce D."/>
            <person name="Goodwin L."/>
            <person name="Pitluck S."/>
            <person name="Kyrpides N."/>
            <person name="Mavromatis K."/>
            <person name="Ivanova N."/>
            <person name="Ovchinnikova G."/>
            <person name="Sims D."/>
            <person name="Meincke L."/>
            <person name="Brettin T."/>
            <person name="Detter J.C."/>
            <person name="Han C."/>
            <person name="Larimer F."/>
            <person name="Land M."/>
            <person name="Hauser L."/>
            <person name="Markowitz V."/>
            <person name="Cheng J.-F."/>
            <person name="Hugenholtz P."/>
            <person name="Woyke T."/>
            <person name="Wu D."/>
            <person name="Klenk H.-P."/>
            <person name="Eisen J.A."/>
        </authorList>
    </citation>
    <scope>NUCLEOTIDE SEQUENCE [LARGE SCALE GENOMIC DNA]</scope>
    <source>
        <strain evidence="3">ATCC 700099 / DSM 44233 / CIP 104796 / JCM 9543 / NBRC 105858 / Y-104</strain>
    </source>
</reference>
<dbReference type="HOGENOM" id="CLU_125367_1_0_11"/>
<evidence type="ECO:0000313" key="3">
    <source>
        <dbReference type="Proteomes" id="UP000002218"/>
    </source>
</evidence>
<feature type="transmembrane region" description="Helical" evidence="1">
    <location>
        <begin position="55"/>
        <end position="76"/>
    </location>
</feature>
<evidence type="ECO:0008006" key="4">
    <source>
        <dbReference type="Google" id="ProtNLM"/>
    </source>
</evidence>
<dbReference type="AlphaFoldDB" id="C8XF10"/>
<organism evidence="2 3">
    <name type="scientific">Nakamurella multipartita (strain ATCC 700099 / DSM 44233 / CIP 104796 / JCM 9543 / NBRC 105858 / Y-104)</name>
    <name type="common">Microsphaera multipartita</name>
    <dbReference type="NCBI Taxonomy" id="479431"/>
    <lineage>
        <taxon>Bacteria</taxon>
        <taxon>Bacillati</taxon>
        <taxon>Actinomycetota</taxon>
        <taxon>Actinomycetes</taxon>
        <taxon>Nakamurellales</taxon>
        <taxon>Nakamurellaceae</taxon>
        <taxon>Nakamurella</taxon>
    </lineage>
</organism>
<dbReference type="RefSeq" id="WP_015746802.1">
    <property type="nucleotide sequence ID" value="NC_013235.1"/>
</dbReference>
<keyword evidence="3" id="KW-1185">Reference proteome</keyword>
<protein>
    <recommendedName>
        <fullName evidence="4">DUF4233 domain-containing protein</fullName>
    </recommendedName>
</protein>
<gene>
    <name evidence="2" type="ordered locus">Namu_1497</name>
</gene>
<feature type="transmembrane region" description="Helical" evidence="1">
    <location>
        <begin position="81"/>
        <end position="99"/>
    </location>
</feature>
<keyword evidence="1" id="KW-0812">Transmembrane</keyword>
<reference evidence="2 3" key="2">
    <citation type="journal article" date="2010" name="Stand. Genomic Sci.">
        <title>Complete genome sequence of Nakamurella multipartita type strain (Y-104).</title>
        <authorList>
            <person name="Tice H."/>
            <person name="Mayilraj S."/>
            <person name="Sims D."/>
            <person name="Lapidus A."/>
            <person name="Nolan M."/>
            <person name="Lucas S."/>
            <person name="Glavina Del Rio T."/>
            <person name="Copeland A."/>
            <person name="Cheng J.F."/>
            <person name="Meincke L."/>
            <person name="Bruce D."/>
            <person name="Goodwin L."/>
            <person name="Pitluck S."/>
            <person name="Ivanova N."/>
            <person name="Mavromatis K."/>
            <person name="Ovchinnikova G."/>
            <person name="Pati A."/>
            <person name="Chen A."/>
            <person name="Palaniappan K."/>
            <person name="Land M."/>
            <person name="Hauser L."/>
            <person name="Chang Y.J."/>
            <person name="Jeffries C.D."/>
            <person name="Detter J.C."/>
            <person name="Brettin T."/>
            <person name="Rohde M."/>
            <person name="Goker M."/>
            <person name="Bristow J."/>
            <person name="Eisen J.A."/>
            <person name="Markowitz V."/>
            <person name="Hugenholtz P."/>
            <person name="Kyrpides N.C."/>
            <person name="Klenk H.P."/>
            <person name="Chen F."/>
        </authorList>
    </citation>
    <scope>NUCLEOTIDE SEQUENCE [LARGE SCALE GENOMIC DNA]</scope>
    <source>
        <strain evidence="3">ATCC 700099 / DSM 44233 / CIP 104796 / JCM 9543 / NBRC 105858 / Y-104</strain>
    </source>
</reference>
<evidence type="ECO:0000313" key="2">
    <source>
        <dbReference type="EMBL" id="ACV77896.1"/>
    </source>
</evidence>
<dbReference type="InterPro" id="IPR025327">
    <property type="entry name" value="DUF4233"/>
</dbReference>
<dbReference type="Proteomes" id="UP000002218">
    <property type="component" value="Chromosome"/>
</dbReference>
<dbReference type="eggNOG" id="ENOG5032TW9">
    <property type="taxonomic scope" value="Bacteria"/>
</dbReference>
<proteinExistence type="predicted"/>
<feature type="transmembrane region" description="Helical" evidence="1">
    <location>
        <begin position="105"/>
        <end position="122"/>
    </location>
</feature>
<accession>C8XF10</accession>
<dbReference type="STRING" id="479431.Namu_1497"/>
<evidence type="ECO:0000256" key="1">
    <source>
        <dbReference type="SAM" id="Phobius"/>
    </source>
</evidence>
<dbReference type="InParanoid" id="C8XF10"/>
<name>C8XF10_NAKMY</name>
<keyword evidence="1" id="KW-1133">Transmembrane helix</keyword>